<feature type="binding site" evidence="7">
    <location>
        <position position="269"/>
    </location>
    <ligand>
        <name>substrate</name>
    </ligand>
</feature>
<dbReference type="AlphaFoldDB" id="A0A327QWV0"/>
<evidence type="ECO:0000259" key="9">
    <source>
        <dbReference type="Pfam" id="PF01979"/>
    </source>
</evidence>
<evidence type="ECO:0000256" key="1">
    <source>
        <dbReference type="ARBA" id="ARBA00010716"/>
    </source>
</evidence>
<feature type="binding site" evidence="8">
    <location>
        <position position="145"/>
    </location>
    <ligand>
        <name>Zn(2+)</name>
        <dbReference type="ChEBI" id="CHEBI:29105"/>
    </ligand>
</feature>
<reference evidence="10 11" key="1">
    <citation type="submission" date="2018-06" db="EMBL/GenBank/DDBJ databases">
        <title>Genomic Encyclopedia of Archaeal and Bacterial Type Strains, Phase II (KMG-II): from individual species to whole genera.</title>
        <authorList>
            <person name="Goeker M."/>
        </authorList>
    </citation>
    <scope>NUCLEOTIDE SEQUENCE [LARGE SCALE GENOMIC DNA]</scope>
    <source>
        <strain evidence="10 11">DSM 23522</strain>
    </source>
</reference>
<comment type="similarity">
    <text evidence="1 5">Belongs to the metallo-dependent hydrolases superfamily. NagA family.</text>
</comment>
<evidence type="ECO:0000256" key="8">
    <source>
        <dbReference type="PIRSR" id="PIRSR038994-3"/>
    </source>
</evidence>
<feature type="binding site" evidence="8">
    <location>
        <position position="213"/>
    </location>
    <ligand>
        <name>Zn(2+)</name>
        <dbReference type="ChEBI" id="CHEBI:29105"/>
    </ligand>
</feature>
<evidence type="ECO:0000256" key="6">
    <source>
        <dbReference type="PIRSR" id="PIRSR038994-1"/>
    </source>
</evidence>
<feature type="domain" description="Amidohydrolase-related" evidence="9">
    <location>
        <begin position="64"/>
        <end position="401"/>
    </location>
</feature>
<comment type="caution">
    <text evidence="10">The sequence shown here is derived from an EMBL/GenBank/DDBJ whole genome shotgun (WGS) entry which is preliminary data.</text>
</comment>
<dbReference type="Gene3D" id="2.30.40.10">
    <property type="entry name" value="Urease, subunit C, domain 1"/>
    <property type="match status" value="1"/>
</dbReference>
<accession>A0A327QWV0</accession>
<feature type="binding site" evidence="7">
    <location>
        <begin position="326"/>
        <end position="328"/>
    </location>
    <ligand>
        <name>substrate</name>
    </ligand>
</feature>
<dbReference type="PIRSF" id="PIRSF038994">
    <property type="entry name" value="NagA"/>
    <property type="match status" value="1"/>
</dbReference>
<dbReference type="PANTHER" id="PTHR11113:SF14">
    <property type="entry name" value="N-ACETYLGLUCOSAMINE-6-PHOSPHATE DEACETYLASE"/>
    <property type="match status" value="1"/>
</dbReference>
<dbReference type="EMBL" id="QLLN01000010">
    <property type="protein sequence ID" value="RAJ06147.1"/>
    <property type="molecule type" value="Genomic_DNA"/>
</dbReference>
<proteinExistence type="inferred from homology"/>
<evidence type="ECO:0000256" key="5">
    <source>
        <dbReference type="PIRNR" id="PIRNR038994"/>
    </source>
</evidence>
<feature type="binding site" evidence="7">
    <location>
        <begin position="237"/>
        <end position="238"/>
    </location>
    <ligand>
        <name>substrate</name>
    </ligand>
</feature>
<evidence type="ECO:0000313" key="10">
    <source>
        <dbReference type="EMBL" id="RAJ06147.1"/>
    </source>
</evidence>
<protein>
    <submittedName>
        <fullName evidence="10">N-acetylglucosamine-6-phosphate deacetylase</fullName>
    </submittedName>
</protein>
<keyword evidence="4 5" id="KW-0119">Carbohydrate metabolism</keyword>
<keyword evidence="11" id="KW-1185">Reference proteome</keyword>
<dbReference type="InterPro" id="IPR006680">
    <property type="entry name" value="Amidohydro-rel"/>
</dbReference>
<dbReference type="Gene3D" id="3.20.20.140">
    <property type="entry name" value="Metal-dependent hydrolases"/>
    <property type="match status" value="1"/>
</dbReference>
<dbReference type="OrthoDB" id="9776488at2"/>
<evidence type="ECO:0000256" key="2">
    <source>
        <dbReference type="ARBA" id="ARBA00022723"/>
    </source>
</evidence>
<dbReference type="Proteomes" id="UP000249696">
    <property type="component" value="Unassembled WGS sequence"/>
</dbReference>
<dbReference type="GO" id="GO:0006046">
    <property type="term" value="P:N-acetylglucosamine catabolic process"/>
    <property type="evidence" value="ECO:0007669"/>
    <property type="project" value="TreeGrafter"/>
</dbReference>
<dbReference type="GO" id="GO:0046872">
    <property type="term" value="F:metal ion binding"/>
    <property type="evidence" value="ECO:0007669"/>
    <property type="project" value="UniProtKB-KW"/>
</dbReference>
<dbReference type="SUPFAM" id="SSF51338">
    <property type="entry name" value="Composite domain of metallo-dependent hydrolases"/>
    <property type="match status" value="1"/>
</dbReference>
<dbReference type="SUPFAM" id="SSF51556">
    <property type="entry name" value="Metallo-dependent hydrolases"/>
    <property type="match status" value="1"/>
</dbReference>
<comment type="cofactor">
    <cofactor evidence="8">
        <name>a divalent metal cation</name>
        <dbReference type="ChEBI" id="CHEBI:60240"/>
    </cofactor>
    <text evidence="8">Binds 1 divalent metal cation per subunit.</text>
</comment>
<feature type="binding site" evidence="7">
    <location>
        <position position="245"/>
    </location>
    <ligand>
        <name>substrate</name>
    </ligand>
</feature>
<evidence type="ECO:0000256" key="3">
    <source>
        <dbReference type="ARBA" id="ARBA00022801"/>
    </source>
</evidence>
<keyword evidence="2 8" id="KW-0479">Metal-binding</keyword>
<dbReference type="Pfam" id="PF01979">
    <property type="entry name" value="Amidohydro_1"/>
    <property type="match status" value="1"/>
</dbReference>
<name>A0A327QWV0_9FLAO</name>
<feature type="active site" description="Proton donor/acceptor" evidence="6">
    <location>
        <position position="292"/>
    </location>
</feature>
<dbReference type="InterPro" id="IPR011059">
    <property type="entry name" value="Metal-dep_hydrolase_composite"/>
</dbReference>
<dbReference type="PANTHER" id="PTHR11113">
    <property type="entry name" value="N-ACETYLGLUCOSAMINE-6-PHOSPHATE DEACETYLASE"/>
    <property type="match status" value="1"/>
</dbReference>
<dbReference type="InterPro" id="IPR032466">
    <property type="entry name" value="Metal_Hydrolase"/>
</dbReference>
<sequence length="405" mass="44168">MIFKYTSVLALFFFYNMGISQSIDTSGMEGILYSDEGWVSISTTNGKISGINRLAKENKVSKMYVAPGLIDVQINGYMGVDFSGPDLTVEGIRKATKALWKAGVTTYFPTIITSDFNRMKTNFAILAEAQKDPEIGKSIPGFHLEGPYISPLPGFRGAHLEKYIKNPDWEEFQELQKAANNGIKLITVAPELDGAIPFIRNCVANGIIVALGHHNGSAEDIERAIDAGAKMATHLGNGCANEINRHHNPIWPQLADDRITPSLIADGFHLTKEEVRSFYKVKGPNNTILVSDALDLAGLPPGEYTRGERTLLLTPNVVKLPKENVLAGAASPISACVGVIMDFTQCTLNDAIQMASTNPAKMFSLNEIGEIGQGKRADLILFNLKDNQVVIHKTFVSGHLVYSKD</sequence>
<feature type="binding site" evidence="8">
    <location>
        <position position="234"/>
    </location>
    <ligand>
        <name>Zn(2+)</name>
        <dbReference type="ChEBI" id="CHEBI:29105"/>
    </ligand>
</feature>
<evidence type="ECO:0000256" key="4">
    <source>
        <dbReference type="ARBA" id="ARBA00023277"/>
    </source>
</evidence>
<evidence type="ECO:0000256" key="7">
    <source>
        <dbReference type="PIRSR" id="PIRSR038994-2"/>
    </source>
</evidence>
<dbReference type="GO" id="GO:0008448">
    <property type="term" value="F:N-acetylglucosamine-6-phosphate deacetylase activity"/>
    <property type="evidence" value="ECO:0007669"/>
    <property type="project" value="InterPro"/>
</dbReference>
<feature type="binding site" evidence="7">
    <location>
        <position position="158"/>
    </location>
    <ligand>
        <name>substrate</name>
    </ligand>
</feature>
<keyword evidence="3 5" id="KW-0378">Hydrolase</keyword>
<evidence type="ECO:0000313" key="11">
    <source>
        <dbReference type="Proteomes" id="UP000249696"/>
    </source>
</evidence>
<organism evidence="10 11">
    <name type="scientific">Arenibacter echinorum</name>
    <dbReference type="NCBI Taxonomy" id="440515"/>
    <lineage>
        <taxon>Bacteria</taxon>
        <taxon>Pseudomonadati</taxon>
        <taxon>Bacteroidota</taxon>
        <taxon>Flavobacteriia</taxon>
        <taxon>Flavobacteriales</taxon>
        <taxon>Flavobacteriaceae</taxon>
        <taxon>Arenibacter</taxon>
    </lineage>
</organism>
<gene>
    <name evidence="10" type="ORF">LV92_04073</name>
</gene>
<dbReference type="InterPro" id="IPR003764">
    <property type="entry name" value="GlcNAc_6-P_deAcase"/>
</dbReference>